<dbReference type="InterPro" id="IPR045745">
    <property type="entry name" value="HTH_58_Actinobacteria-type"/>
</dbReference>
<dbReference type="Proteomes" id="UP000010931">
    <property type="component" value="Unassembled WGS sequence"/>
</dbReference>
<gene>
    <name evidence="2" type="ORF">STRTUCAR8_08618</name>
</gene>
<evidence type="ECO:0000313" key="2">
    <source>
        <dbReference type="EMBL" id="ELP67687.1"/>
    </source>
</evidence>
<sequence length="64" mass="6492">MTTYLKGEARTAAAQQAAALYAQGATIRSVAQQMGRSYGGARALLLLAKVTLRGRGGGIPKAGA</sequence>
<dbReference type="RefSeq" id="WP_006377217.1">
    <property type="nucleotide sequence ID" value="NZ_AEJB01000272.1"/>
</dbReference>
<dbReference type="Pfam" id="PF19575">
    <property type="entry name" value="HTH_58"/>
    <property type="match status" value="1"/>
</dbReference>
<protein>
    <recommendedName>
        <fullName evidence="1">Helix-turn-helix domain-containing protein</fullName>
    </recommendedName>
</protein>
<organism evidence="2 3">
    <name type="scientific">Streptomyces turgidiscabies (strain Car8)</name>
    <dbReference type="NCBI Taxonomy" id="698760"/>
    <lineage>
        <taxon>Bacteria</taxon>
        <taxon>Bacillati</taxon>
        <taxon>Actinomycetota</taxon>
        <taxon>Actinomycetes</taxon>
        <taxon>Kitasatosporales</taxon>
        <taxon>Streptomycetaceae</taxon>
        <taxon>Streptomyces</taxon>
    </lineage>
</organism>
<evidence type="ECO:0000259" key="1">
    <source>
        <dbReference type="Pfam" id="PF19575"/>
    </source>
</evidence>
<keyword evidence="3" id="KW-1185">Reference proteome</keyword>
<dbReference type="AlphaFoldDB" id="L7F8Z0"/>
<dbReference type="PATRIC" id="fig|698760.3.peg.3632"/>
<proteinExistence type="predicted"/>
<comment type="caution">
    <text evidence="2">The sequence shown here is derived from an EMBL/GenBank/DDBJ whole genome shotgun (WGS) entry which is preliminary data.</text>
</comment>
<accession>L7F8Z0</accession>
<evidence type="ECO:0000313" key="3">
    <source>
        <dbReference type="Proteomes" id="UP000010931"/>
    </source>
</evidence>
<reference evidence="2 3" key="1">
    <citation type="journal article" date="2011" name="Plasmid">
        <title>Streptomyces turgidiscabies Car8 contains a modular pathogenicity island that shares virulence genes with other actinobacterial plant pathogens.</title>
        <authorList>
            <person name="Huguet-Tapia J.C."/>
            <person name="Badger J.H."/>
            <person name="Loria R."/>
            <person name="Pettis G.S."/>
        </authorList>
    </citation>
    <scope>NUCLEOTIDE SEQUENCE [LARGE SCALE GENOMIC DNA]</scope>
    <source>
        <strain evidence="2 3">Car8</strain>
    </source>
</reference>
<dbReference type="EMBL" id="AEJB01000272">
    <property type="protein sequence ID" value="ELP67687.1"/>
    <property type="molecule type" value="Genomic_DNA"/>
</dbReference>
<name>L7F8Z0_STRT8</name>
<feature type="domain" description="Helix-turn-helix" evidence="1">
    <location>
        <begin position="5"/>
        <end position="57"/>
    </location>
</feature>